<keyword evidence="3" id="KW-1185">Reference proteome</keyword>
<feature type="transmembrane region" description="Helical" evidence="1">
    <location>
        <begin position="175"/>
        <end position="191"/>
    </location>
</feature>
<sequence>MEIISLIVAIITGLPAIIAWLKSTTPRIYLVIDSDINLYQQIVRNVNGLTINYEGALVGKSTRLVKGFVFYKGKEDITDERIKSPLRLQFTEKTKIYDCKILGLSEALKVDITILDNAIEFNFDLLKDEEYFYFETFFEPETDESKYTLINRISNIPKSIPTLNYFDITWRNETSNFPVFMLFMLGGFMLFDTSKFPHNEKYELHISKENFVKNVYYKGSLVNTDSINKATDSLDKLYQTNVTKIFKKYPVSKINESAKTVIGELNQNMINYYNGYATNENFFVAYRKSDTLLNTILYSKDIILSNFLILFKEMGPYKLNDEYSVKYDYVYKIRIYLAIIGIILYLVGTYFMFRYFRTALKYRFIIKKIRLLRSSVIERKTIT</sequence>
<evidence type="ECO:0000313" key="2">
    <source>
        <dbReference type="EMBL" id="MVM28650.1"/>
    </source>
</evidence>
<dbReference type="Proteomes" id="UP000436006">
    <property type="component" value="Unassembled WGS sequence"/>
</dbReference>
<gene>
    <name evidence="2" type="ORF">GO755_01305</name>
</gene>
<proteinExistence type="predicted"/>
<keyword evidence="1" id="KW-1133">Transmembrane helix</keyword>
<dbReference type="AlphaFoldDB" id="A0A7K1S4C0"/>
<accession>A0A7K1S4C0</accession>
<evidence type="ECO:0000256" key="1">
    <source>
        <dbReference type="SAM" id="Phobius"/>
    </source>
</evidence>
<protein>
    <submittedName>
        <fullName evidence="2">Uncharacterized protein</fullName>
    </submittedName>
</protein>
<name>A0A7K1S4C0_9BACT</name>
<dbReference type="EMBL" id="WPIN01000001">
    <property type="protein sequence ID" value="MVM28650.1"/>
    <property type="molecule type" value="Genomic_DNA"/>
</dbReference>
<dbReference type="RefSeq" id="WP_157582762.1">
    <property type="nucleotide sequence ID" value="NZ_WPIN01000001.1"/>
</dbReference>
<evidence type="ECO:0000313" key="3">
    <source>
        <dbReference type="Proteomes" id="UP000436006"/>
    </source>
</evidence>
<organism evidence="2 3">
    <name type="scientific">Spirosoma arboris</name>
    <dbReference type="NCBI Taxonomy" id="2682092"/>
    <lineage>
        <taxon>Bacteria</taxon>
        <taxon>Pseudomonadati</taxon>
        <taxon>Bacteroidota</taxon>
        <taxon>Cytophagia</taxon>
        <taxon>Cytophagales</taxon>
        <taxon>Cytophagaceae</taxon>
        <taxon>Spirosoma</taxon>
    </lineage>
</organism>
<keyword evidence="1" id="KW-0472">Membrane</keyword>
<feature type="transmembrane region" description="Helical" evidence="1">
    <location>
        <begin position="331"/>
        <end position="353"/>
    </location>
</feature>
<comment type="caution">
    <text evidence="2">The sequence shown here is derived from an EMBL/GenBank/DDBJ whole genome shotgun (WGS) entry which is preliminary data.</text>
</comment>
<keyword evidence="1" id="KW-0812">Transmembrane</keyword>
<reference evidence="2 3" key="1">
    <citation type="submission" date="2019-12" db="EMBL/GenBank/DDBJ databases">
        <title>Spirosoma sp. HMF4905 genome sequencing and assembly.</title>
        <authorList>
            <person name="Kang H."/>
            <person name="Cha I."/>
            <person name="Kim H."/>
            <person name="Joh K."/>
        </authorList>
    </citation>
    <scope>NUCLEOTIDE SEQUENCE [LARGE SCALE GENOMIC DNA]</scope>
    <source>
        <strain evidence="2 3">HMF4905</strain>
    </source>
</reference>